<gene>
    <name evidence="2" type="ORF">D9758_001841</name>
</gene>
<dbReference type="InterPro" id="IPR032801">
    <property type="entry name" value="PXL2A/B/C"/>
</dbReference>
<proteinExistence type="predicted"/>
<organism evidence="2 3">
    <name type="scientific">Tetrapyrgos nigripes</name>
    <dbReference type="NCBI Taxonomy" id="182062"/>
    <lineage>
        <taxon>Eukaryota</taxon>
        <taxon>Fungi</taxon>
        <taxon>Dikarya</taxon>
        <taxon>Basidiomycota</taxon>
        <taxon>Agaricomycotina</taxon>
        <taxon>Agaricomycetes</taxon>
        <taxon>Agaricomycetidae</taxon>
        <taxon>Agaricales</taxon>
        <taxon>Marasmiineae</taxon>
        <taxon>Marasmiaceae</taxon>
        <taxon>Tetrapyrgos</taxon>
    </lineage>
</organism>
<accession>A0A8H5GT97</accession>
<dbReference type="OrthoDB" id="40334at2759"/>
<reference evidence="2 3" key="1">
    <citation type="journal article" date="2020" name="ISME J.">
        <title>Uncovering the hidden diversity of litter-decomposition mechanisms in mushroom-forming fungi.</title>
        <authorList>
            <person name="Floudas D."/>
            <person name="Bentzer J."/>
            <person name="Ahren D."/>
            <person name="Johansson T."/>
            <person name="Persson P."/>
            <person name="Tunlid A."/>
        </authorList>
    </citation>
    <scope>NUCLEOTIDE SEQUENCE [LARGE SCALE GENOMIC DNA]</scope>
    <source>
        <strain evidence="2 3">CBS 291.85</strain>
    </source>
</reference>
<evidence type="ECO:0000313" key="2">
    <source>
        <dbReference type="EMBL" id="KAF5370831.1"/>
    </source>
</evidence>
<dbReference type="Pfam" id="PF13911">
    <property type="entry name" value="AhpC-TSA_2"/>
    <property type="match status" value="1"/>
</dbReference>
<evidence type="ECO:0000313" key="3">
    <source>
        <dbReference type="Proteomes" id="UP000559256"/>
    </source>
</evidence>
<protein>
    <submittedName>
        <fullName evidence="2">Uncharacterized protein</fullName>
    </submittedName>
</protein>
<dbReference type="InterPro" id="IPR036249">
    <property type="entry name" value="Thioredoxin-like_sf"/>
</dbReference>
<evidence type="ECO:0000256" key="1">
    <source>
        <dbReference type="SAM" id="MobiDB-lite"/>
    </source>
</evidence>
<keyword evidence="3" id="KW-1185">Reference proteome</keyword>
<dbReference type="PANTHER" id="PTHR28630">
    <property type="match status" value="1"/>
</dbReference>
<dbReference type="PANTHER" id="PTHR28630:SF3">
    <property type="entry name" value="PEROXIREDOXIN-LIKE 2C"/>
    <property type="match status" value="1"/>
</dbReference>
<dbReference type="AlphaFoldDB" id="A0A8H5GT97"/>
<dbReference type="Gene3D" id="3.40.30.10">
    <property type="entry name" value="Glutaredoxin"/>
    <property type="match status" value="1"/>
</dbReference>
<dbReference type="CDD" id="cd02970">
    <property type="entry name" value="PRX_like2"/>
    <property type="match status" value="1"/>
</dbReference>
<dbReference type="EMBL" id="JAACJM010000010">
    <property type="protein sequence ID" value="KAF5370831.1"/>
    <property type="molecule type" value="Genomic_DNA"/>
</dbReference>
<comment type="caution">
    <text evidence="2">The sequence shown here is derived from an EMBL/GenBank/DDBJ whole genome shotgun (WGS) entry which is preliminary data.</text>
</comment>
<sequence>MDQYTTPSVVTRKHVPVDFDGSNVYQPPQQWISHTRVGSPTHEAAHSFSSPSSACLVSRFSTSSTLRLASKRKMLCESSPFDETALPTVPELEYAASLCVKSERGLAVPFGSLFRDNKTIVCFIRHFLCPLCQDYVFSISRNVSPKVLAQKGVNLVIISNGSYSMIKSYRRIFRTPFSVYTDSTHAVYNALGMTLQTTEAGPSRPEYVQHGMVSGIGMVLAHAVKARMPIWKAGGDIGQLGGEFVLGPGLQCSFAHRMRYTRSHVPILQVVKAAGIDMYNPLLQLSGPSTSSAVASVEDGAHIQLNASAGTTGISFLGVALGMSLDAEKKWMRDSPRHLASIHARRLERRGAGWIASTHVPSENTHGLASTEEGVPETLPSRTSCGSSTGACSPSVHSILAMEEEEYEDVEDLQLHSWQDDDIEVQTPTIIGHFDDTWLDNTHGEELVVQLQTPKSARSSDGCYYSEDTYTDDTYTDDSHNDGLSAKVYPFLLPDTTHFPPSPGSFTTAFESLAVIPESVSENTHTDDPSEDFDTALSDCNDLSSDTTSLSDFPTPPSKPFLDTLIDTHHLNWGNSFRLQELRRLNEMRIVDLPRLSPTL</sequence>
<dbReference type="SUPFAM" id="SSF52833">
    <property type="entry name" value="Thioredoxin-like"/>
    <property type="match status" value="1"/>
</dbReference>
<feature type="region of interest" description="Disordered" evidence="1">
    <location>
        <begin position="360"/>
        <end position="388"/>
    </location>
</feature>
<dbReference type="Proteomes" id="UP000559256">
    <property type="component" value="Unassembled WGS sequence"/>
</dbReference>
<name>A0A8H5GT97_9AGAR</name>